<dbReference type="STRING" id="501010.NOSIN_20860"/>
<comment type="caution">
    <text evidence="1">The sequence shown here is derived from an EMBL/GenBank/DDBJ whole genome shotgun (WGS) entry which is preliminary data.</text>
</comment>
<dbReference type="Proteomes" id="UP000189004">
    <property type="component" value="Unassembled WGS sequence"/>
</dbReference>
<proteinExistence type="predicted"/>
<dbReference type="AlphaFoldDB" id="A0A1V3C5L0"/>
<evidence type="ECO:0000313" key="2">
    <source>
        <dbReference type="Proteomes" id="UP000189004"/>
    </source>
</evidence>
<gene>
    <name evidence="1" type="ORF">NOSIN_20860</name>
</gene>
<sequence>MPSQKHQVPLRIIQNQPALAPFLLKKVLGYELPAHTETTFTSSHLGNCTPKEWTSDEAVVLRDGTQAVLAIAVERQDGRDKDKRLSWPAYLSVLHGRLECPAVLIVLCPDRALASWCAQPMRSTVRSTMTMYWPVSTRPPGRSWRA</sequence>
<keyword evidence="2" id="KW-1185">Reference proteome</keyword>
<dbReference type="RefSeq" id="WP_309232766.1">
    <property type="nucleotide sequence ID" value="NZ_MCOK01000001.1"/>
</dbReference>
<protein>
    <submittedName>
        <fullName evidence="1">Uncharacterized protein</fullName>
    </submittedName>
</protein>
<dbReference type="EMBL" id="MCOK01000001">
    <property type="protein sequence ID" value="OOC55983.1"/>
    <property type="molecule type" value="Genomic_DNA"/>
</dbReference>
<reference evidence="2" key="1">
    <citation type="submission" date="2016-08" db="EMBL/GenBank/DDBJ databases">
        <authorList>
            <person name="Tokovenko B."/>
            <person name="Kalinowski J."/>
        </authorList>
    </citation>
    <scope>NUCLEOTIDE SEQUENCE [LARGE SCALE GENOMIC DNA]</scope>
    <source>
        <strain evidence="2">UTMC102</strain>
    </source>
</reference>
<evidence type="ECO:0000313" key="1">
    <source>
        <dbReference type="EMBL" id="OOC55983.1"/>
    </source>
</evidence>
<accession>A0A1V3C5L0</accession>
<name>A0A1V3C5L0_9ACTN</name>
<organism evidence="1 2">
    <name type="scientific">Nocardiopsis sinuspersici</name>
    <dbReference type="NCBI Taxonomy" id="501010"/>
    <lineage>
        <taxon>Bacteria</taxon>
        <taxon>Bacillati</taxon>
        <taxon>Actinomycetota</taxon>
        <taxon>Actinomycetes</taxon>
        <taxon>Streptosporangiales</taxon>
        <taxon>Nocardiopsidaceae</taxon>
        <taxon>Nocardiopsis</taxon>
    </lineage>
</organism>